<protein>
    <submittedName>
        <fullName evidence="2">TIGR04086 family membrane protein</fullName>
    </submittedName>
</protein>
<organism evidence="2 3">
    <name type="scientific">Gracilibacillus marinus</name>
    <dbReference type="NCBI Taxonomy" id="630535"/>
    <lineage>
        <taxon>Bacteria</taxon>
        <taxon>Bacillati</taxon>
        <taxon>Bacillota</taxon>
        <taxon>Bacilli</taxon>
        <taxon>Bacillales</taxon>
        <taxon>Bacillaceae</taxon>
        <taxon>Gracilibacillus</taxon>
    </lineage>
</organism>
<feature type="transmembrane region" description="Helical" evidence="1">
    <location>
        <begin position="98"/>
        <end position="118"/>
    </location>
</feature>
<evidence type="ECO:0000256" key="1">
    <source>
        <dbReference type="SAM" id="Phobius"/>
    </source>
</evidence>
<proteinExistence type="predicted"/>
<dbReference type="Proteomes" id="UP001595880">
    <property type="component" value="Unassembled WGS sequence"/>
</dbReference>
<sequence length="124" mass="13361">MKTAVSIFFGWIGIIFVILLASIVLTLLLRFTSLGESTLNLVTLFISFLALFTGGFIAGIKAKKKGIVVGALTSLAFSLFVFFYRYLGLNIGFSITEFVHHSAYLLLAMLGSIIGVNISGGETD</sequence>
<dbReference type="NCBIfam" id="TIGR04086">
    <property type="entry name" value="TIGR04086_membr"/>
    <property type="match status" value="1"/>
</dbReference>
<reference evidence="3" key="1">
    <citation type="journal article" date="2019" name="Int. J. Syst. Evol. Microbiol.">
        <title>The Global Catalogue of Microorganisms (GCM) 10K type strain sequencing project: providing services to taxonomists for standard genome sequencing and annotation.</title>
        <authorList>
            <consortium name="The Broad Institute Genomics Platform"/>
            <consortium name="The Broad Institute Genome Sequencing Center for Infectious Disease"/>
            <person name="Wu L."/>
            <person name="Ma J."/>
        </authorList>
    </citation>
    <scope>NUCLEOTIDE SEQUENCE [LARGE SCALE GENOMIC DNA]</scope>
    <source>
        <strain evidence="3">KACC 14058</strain>
    </source>
</reference>
<dbReference type="Pfam" id="PF12670">
    <property type="entry name" value="DUF3792"/>
    <property type="match status" value="1"/>
</dbReference>
<dbReference type="EMBL" id="JBHSDV010000003">
    <property type="protein sequence ID" value="MFC4388380.1"/>
    <property type="molecule type" value="Genomic_DNA"/>
</dbReference>
<keyword evidence="3" id="KW-1185">Reference proteome</keyword>
<keyword evidence="1" id="KW-1133">Transmembrane helix</keyword>
<accession>A0ABV8VWL7</accession>
<dbReference type="RefSeq" id="WP_390199355.1">
    <property type="nucleotide sequence ID" value="NZ_JBHSDV010000003.1"/>
</dbReference>
<keyword evidence="1" id="KW-0472">Membrane</keyword>
<evidence type="ECO:0000313" key="2">
    <source>
        <dbReference type="EMBL" id="MFC4388380.1"/>
    </source>
</evidence>
<gene>
    <name evidence="2" type="ORF">ACFOZ1_11275</name>
</gene>
<feature type="transmembrane region" description="Helical" evidence="1">
    <location>
        <begin position="67"/>
        <end position="86"/>
    </location>
</feature>
<name>A0ABV8VWL7_9BACI</name>
<evidence type="ECO:0000313" key="3">
    <source>
        <dbReference type="Proteomes" id="UP001595880"/>
    </source>
</evidence>
<feature type="transmembrane region" description="Helical" evidence="1">
    <location>
        <begin position="41"/>
        <end position="60"/>
    </location>
</feature>
<dbReference type="InterPro" id="IPR023804">
    <property type="entry name" value="DUF3792_TM"/>
</dbReference>
<comment type="caution">
    <text evidence="2">The sequence shown here is derived from an EMBL/GenBank/DDBJ whole genome shotgun (WGS) entry which is preliminary data.</text>
</comment>
<keyword evidence="1" id="KW-0812">Transmembrane</keyword>
<feature type="transmembrane region" description="Helical" evidence="1">
    <location>
        <begin position="7"/>
        <end position="29"/>
    </location>
</feature>